<sequence length="499" mass="50219">MTSAPSRSEESSPSSPPPPPELPEAAKTSASADPAEASDPAEPAETAGSAEPGETAGLPDPSERAGPAETSNPVEASNPAEAAEASDPAEAGGPPEQSAPPVRRRRLLLPALVLLAFVPPMGIDMYLPAFPRLADEFRTDPAGVQLTLTAFVIGLALGQLVLGPLSDRYGRRLLILAGTAVCGASAAACALAPTLETLTALRFVMGFSAAAGVVVGRAVISDTAQGPAAARMFAILMALSGIAPITAPLIGGVVTSAAGWRAVWYTLAVGLLLTLLVALVGVPESLPPERRHAGGLRATLATARALLTDRVYLGYTFAFGFGFAALFCYIAASPFFLQYVLGLSVRQAAVAFAAGALLATLSSAVNARLVGRGAAPAALLRTGLVIMLGTTAGLLGVTLAGQLDRVVALALLLFFVGLGMIMGNATALAIQRVPKAAGSGSAVLGTLQGVLAAVAAPLMGLGGRDNAVVLFLGMTICVTVACFALLLTRSPADTGAETA</sequence>
<evidence type="ECO:0000256" key="1">
    <source>
        <dbReference type="ARBA" id="ARBA00004651"/>
    </source>
</evidence>
<evidence type="ECO:0000313" key="11">
    <source>
        <dbReference type="EMBL" id="GIG89155.1"/>
    </source>
</evidence>
<feature type="transmembrane region" description="Helical" evidence="9">
    <location>
        <begin position="262"/>
        <end position="282"/>
    </location>
</feature>
<keyword evidence="6 9" id="KW-1133">Transmembrane helix</keyword>
<dbReference type="SUPFAM" id="SSF103473">
    <property type="entry name" value="MFS general substrate transporter"/>
    <property type="match status" value="1"/>
</dbReference>
<keyword evidence="7 9" id="KW-0472">Membrane</keyword>
<dbReference type="Gene3D" id="1.20.1720.10">
    <property type="entry name" value="Multidrug resistance protein D"/>
    <property type="match status" value="1"/>
</dbReference>
<comment type="caution">
    <text evidence="11">The sequence shown here is derived from an EMBL/GenBank/DDBJ whole genome shotgun (WGS) entry which is preliminary data.</text>
</comment>
<dbReference type="InterPro" id="IPR011701">
    <property type="entry name" value="MFS"/>
</dbReference>
<dbReference type="PANTHER" id="PTHR23502:SF132">
    <property type="entry name" value="POLYAMINE TRANSPORTER 2-RELATED"/>
    <property type="match status" value="1"/>
</dbReference>
<feature type="transmembrane region" description="Helical" evidence="9">
    <location>
        <begin position="312"/>
        <end position="336"/>
    </location>
</feature>
<feature type="region of interest" description="Disordered" evidence="8">
    <location>
        <begin position="1"/>
        <end position="102"/>
    </location>
</feature>
<proteinExistence type="inferred from homology"/>
<keyword evidence="12" id="KW-1185">Reference proteome</keyword>
<comment type="subcellular location">
    <subcellularLocation>
        <location evidence="1">Cell membrane</location>
        <topology evidence="1">Multi-pass membrane protein</topology>
    </subcellularLocation>
</comment>
<feature type="transmembrane region" description="Helical" evidence="9">
    <location>
        <begin position="142"/>
        <end position="162"/>
    </location>
</feature>
<protein>
    <submittedName>
        <fullName evidence="11">Bcr/CflA family drug resistance efflux transporter</fullName>
    </submittedName>
</protein>
<reference evidence="11 12" key="1">
    <citation type="submission" date="2021-01" db="EMBL/GenBank/DDBJ databases">
        <title>Whole genome shotgun sequence of Plantactinospora endophytica NBRC 110450.</title>
        <authorList>
            <person name="Komaki H."/>
            <person name="Tamura T."/>
        </authorList>
    </citation>
    <scope>NUCLEOTIDE SEQUENCE [LARGE SCALE GENOMIC DNA]</scope>
    <source>
        <strain evidence="11 12">NBRC 110450</strain>
    </source>
</reference>
<evidence type="ECO:0000256" key="4">
    <source>
        <dbReference type="ARBA" id="ARBA00022475"/>
    </source>
</evidence>
<evidence type="ECO:0000256" key="6">
    <source>
        <dbReference type="ARBA" id="ARBA00022989"/>
    </source>
</evidence>
<dbReference type="PROSITE" id="PS50850">
    <property type="entry name" value="MFS"/>
    <property type="match status" value="1"/>
</dbReference>
<feature type="transmembrane region" description="Helical" evidence="9">
    <location>
        <begin position="467"/>
        <end position="487"/>
    </location>
</feature>
<feature type="transmembrane region" description="Helical" evidence="9">
    <location>
        <begin position="348"/>
        <end position="367"/>
    </location>
</feature>
<feature type="transmembrane region" description="Helical" evidence="9">
    <location>
        <begin position="174"/>
        <end position="194"/>
    </location>
</feature>
<keyword evidence="3" id="KW-0813">Transport</keyword>
<organism evidence="11 12">
    <name type="scientific">Plantactinospora endophytica</name>
    <dbReference type="NCBI Taxonomy" id="673535"/>
    <lineage>
        <taxon>Bacteria</taxon>
        <taxon>Bacillati</taxon>
        <taxon>Actinomycetota</taxon>
        <taxon>Actinomycetes</taxon>
        <taxon>Micromonosporales</taxon>
        <taxon>Micromonosporaceae</taxon>
        <taxon>Plantactinospora</taxon>
    </lineage>
</organism>
<dbReference type="Pfam" id="PF07690">
    <property type="entry name" value="MFS_1"/>
    <property type="match status" value="1"/>
</dbReference>
<feature type="transmembrane region" description="Helical" evidence="9">
    <location>
        <begin position="232"/>
        <end position="250"/>
    </location>
</feature>
<dbReference type="InterPro" id="IPR020846">
    <property type="entry name" value="MFS_dom"/>
</dbReference>
<evidence type="ECO:0000256" key="5">
    <source>
        <dbReference type="ARBA" id="ARBA00022692"/>
    </source>
</evidence>
<comment type="similarity">
    <text evidence="2">Belongs to the major facilitator superfamily. Bcr/CmlA family.</text>
</comment>
<dbReference type="EMBL" id="BONW01000019">
    <property type="protein sequence ID" value="GIG89155.1"/>
    <property type="molecule type" value="Genomic_DNA"/>
</dbReference>
<evidence type="ECO:0000256" key="9">
    <source>
        <dbReference type="SAM" id="Phobius"/>
    </source>
</evidence>
<feature type="transmembrane region" description="Helical" evidence="9">
    <location>
        <begin position="442"/>
        <end position="461"/>
    </location>
</feature>
<feature type="transmembrane region" description="Helical" evidence="9">
    <location>
        <begin position="107"/>
        <end position="130"/>
    </location>
</feature>
<feature type="compositionally biased region" description="Low complexity" evidence="8">
    <location>
        <begin position="23"/>
        <end position="47"/>
    </location>
</feature>
<dbReference type="Proteomes" id="UP000646749">
    <property type="component" value="Unassembled WGS sequence"/>
</dbReference>
<evidence type="ECO:0000256" key="2">
    <source>
        <dbReference type="ARBA" id="ARBA00006236"/>
    </source>
</evidence>
<evidence type="ECO:0000313" key="12">
    <source>
        <dbReference type="Proteomes" id="UP000646749"/>
    </source>
</evidence>
<accession>A0ABQ4E381</accession>
<dbReference type="InterPro" id="IPR004812">
    <property type="entry name" value="Efflux_drug-R_Bcr/CmlA"/>
</dbReference>
<dbReference type="PROSITE" id="PS00216">
    <property type="entry name" value="SUGAR_TRANSPORT_1"/>
    <property type="match status" value="1"/>
</dbReference>
<feature type="domain" description="Major facilitator superfamily (MFS) profile" evidence="10">
    <location>
        <begin position="108"/>
        <end position="491"/>
    </location>
</feature>
<dbReference type="PANTHER" id="PTHR23502">
    <property type="entry name" value="MAJOR FACILITATOR SUPERFAMILY"/>
    <property type="match status" value="1"/>
</dbReference>
<dbReference type="InterPro" id="IPR005829">
    <property type="entry name" value="Sugar_transporter_CS"/>
</dbReference>
<dbReference type="CDD" id="cd17320">
    <property type="entry name" value="MFS_MdfA_MDR_like"/>
    <property type="match status" value="1"/>
</dbReference>
<feature type="transmembrane region" description="Helical" evidence="9">
    <location>
        <begin position="406"/>
        <end position="430"/>
    </location>
</feature>
<evidence type="ECO:0000256" key="3">
    <source>
        <dbReference type="ARBA" id="ARBA00022448"/>
    </source>
</evidence>
<keyword evidence="4" id="KW-1003">Cell membrane</keyword>
<dbReference type="NCBIfam" id="TIGR00710">
    <property type="entry name" value="efflux_Bcr_CflA"/>
    <property type="match status" value="1"/>
</dbReference>
<dbReference type="InterPro" id="IPR036259">
    <property type="entry name" value="MFS_trans_sf"/>
</dbReference>
<name>A0ABQ4E381_9ACTN</name>
<feature type="compositionally biased region" description="Low complexity" evidence="8">
    <location>
        <begin position="72"/>
        <end position="101"/>
    </location>
</feature>
<evidence type="ECO:0000256" key="7">
    <source>
        <dbReference type="ARBA" id="ARBA00023136"/>
    </source>
</evidence>
<evidence type="ECO:0000259" key="10">
    <source>
        <dbReference type="PROSITE" id="PS50850"/>
    </source>
</evidence>
<gene>
    <name evidence="11" type="ORF">Pen02_40910</name>
</gene>
<feature type="transmembrane region" description="Helical" evidence="9">
    <location>
        <begin position="379"/>
        <end position="400"/>
    </location>
</feature>
<evidence type="ECO:0000256" key="8">
    <source>
        <dbReference type="SAM" id="MobiDB-lite"/>
    </source>
</evidence>
<feature type="transmembrane region" description="Helical" evidence="9">
    <location>
        <begin position="200"/>
        <end position="220"/>
    </location>
</feature>
<keyword evidence="5 9" id="KW-0812">Transmembrane</keyword>